<proteinExistence type="predicted"/>
<reference evidence="2 3" key="1">
    <citation type="submission" date="2024-01" db="EMBL/GenBank/DDBJ databases">
        <title>Culturomics analysis of mouse respiratory tract.</title>
        <authorList>
            <person name="Phillips A.M."/>
            <person name="Collette N.M."/>
            <person name="Mageeney C.M."/>
            <person name="Sinha A."/>
            <person name="Hern K.E."/>
            <person name="Arkin A.P."/>
            <person name="Williams K.P."/>
            <person name="Branda S."/>
        </authorList>
    </citation>
    <scope>NUCLEOTIDE SEQUENCE [LARGE SCALE GENOMIC DNA]</scope>
    <source>
        <strain evidence="2 3">CP20</strain>
    </source>
</reference>
<evidence type="ECO:0000259" key="1">
    <source>
        <dbReference type="Pfam" id="PF16291"/>
    </source>
</evidence>
<dbReference type="EMBL" id="CP144921">
    <property type="protein sequence ID" value="WWA31805.1"/>
    <property type="molecule type" value="Genomic_DNA"/>
</dbReference>
<dbReference type="SUPFAM" id="SSF54909">
    <property type="entry name" value="Dimeric alpha+beta barrel"/>
    <property type="match status" value="2"/>
</dbReference>
<name>A0ABZ2D2F9_9BACI</name>
<feature type="domain" description="DUF4937" evidence="1">
    <location>
        <begin position="3"/>
        <end position="90"/>
    </location>
</feature>
<dbReference type="Proteomes" id="UP001341136">
    <property type="component" value="Chromosome"/>
</dbReference>
<evidence type="ECO:0000313" key="2">
    <source>
        <dbReference type="EMBL" id="WWA31805.1"/>
    </source>
</evidence>
<gene>
    <name evidence="2" type="ORF">V5G21_08330</name>
</gene>
<dbReference type="Pfam" id="PF16291">
    <property type="entry name" value="DUF4937"/>
    <property type="match status" value="1"/>
</dbReference>
<dbReference type="InterPro" id="IPR011008">
    <property type="entry name" value="Dimeric_a/b-barrel"/>
</dbReference>
<dbReference type="RefSeq" id="WP_011248785.1">
    <property type="nucleotide sequence ID" value="NZ_CP144921.1"/>
</dbReference>
<accession>A0ABZ2D2F9</accession>
<sequence>MFIKHITCKVKKEKKDVFSNGQAKWGYLKGLEGFVGQIGGWSDKQENTAYIFSLWQDKKDYLHFMKNEHDKVAFLTGQEGSISSIHIELFEEKFGICEGNINDFINGNYIRFANCDVRENRMAHFEEMQIKVWNKNMAQEEGMLGGYFAKNTLSKRYLVLTGWIDKKAHTKYLQNTFNRLINESDVNADVSTMYGDQFLVEKSWLFMK</sequence>
<dbReference type="InterPro" id="IPR032555">
    <property type="entry name" value="DUF4937"/>
</dbReference>
<keyword evidence="3" id="KW-1185">Reference proteome</keyword>
<dbReference type="Gene3D" id="3.30.70.100">
    <property type="match status" value="1"/>
</dbReference>
<organism evidence="2 3">
    <name type="scientific">Shouchella rhizosphaerae</name>
    <dbReference type="NCBI Taxonomy" id="866786"/>
    <lineage>
        <taxon>Bacteria</taxon>
        <taxon>Bacillati</taxon>
        <taxon>Bacillota</taxon>
        <taxon>Bacilli</taxon>
        <taxon>Bacillales</taxon>
        <taxon>Bacillaceae</taxon>
        <taxon>Shouchella</taxon>
    </lineage>
</organism>
<evidence type="ECO:0000313" key="3">
    <source>
        <dbReference type="Proteomes" id="UP001341136"/>
    </source>
</evidence>
<protein>
    <submittedName>
        <fullName evidence="2">YdbC family protein</fullName>
    </submittedName>
</protein>